<dbReference type="SMART" id="SM00382">
    <property type="entry name" value="AAA"/>
    <property type="match status" value="2"/>
</dbReference>
<dbReference type="HOGENOM" id="CLU_000604_86_2_5"/>
<keyword evidence="5" id="KW-0547">Nucleotide-binding</keyword>
<dbReference type="OrthoDB" id="9802264at2"/>
<dbReference type="Pfam" id="PF08352">
    <property type="entry name" value="oligo_HPY"/>
    <property type="match status" value="2"/>
</dbReference>
<dbReference type="GO" id="GO:0005886">
    <property type="term" value="C:plasma membrane"/>
    <property type="evidence" value="ECO:0007669"/>
    <property type="project" value="UniProtKB-SubCell"/>
</dbReference>
<keyword evidence="4" id="KW-1003">Cell membrane</keyword>
<dbReference type="NCBIfam" id="TIGR01727">
    <property type="entry name" value="oligo_HPY"/>
    <property type="match status" value="2"/>
</dbReference>
<keyword evidence="6 9" id="KW-0067">ATP-binding</keyword>
<evidence type="ECO:0000256" key="6">
    <source>
        <dbReference type="ARBA" id="ARBA00022840"/>
    </source>
</evidence>
<dbReference type="EMBL" id="HG938353">
    <property type="protein sequence ID" value="CDN48145.1"/>
    <property type="molecule type" value="Genomic_DNA"/>
</dbReference>
<dbReference type="PROSITE" id="PS50893">
    <property type="entry name" value="ABC_TRANSPORTER_2"/>
    <property type="match status" value="2"/>
</dbReference>
<dbReference type="Gene3D" id="3.40.50.300">
    <property type="entry name" value="P-loop containing nucleotide triphosphate hydrolases"/>
    <property type="match status" value="2"/>
</dbReference>
<organism evidence="9 10">
    <name type="scientific">Neorhizobium galegae bv. orientalis str. HAMBI 540</name>
    <dbReference type="NCBI Taxonomy" id="1028800"/>
    <lineage>
        <taxon>Bacteria</taxon>
        <taxon>Pseudomonadati</taxon>
        <taxon>Pseudomonadota</taxon>
        <taxon>Alphaproteobacteria</taxon>
        <taxon>Hyphomicrobiales</taxon>
        <taxon>Rhizobiaceae</taxon>
        <taxon>Rhizobium/Agrobacterium group</taxon>
        <taxon>Neorhizobium</taxon>
    </lineage>
</organism>
<dbReference type="AlphaFoldDB" id="A0A068SST1"/>
<dbReference type="Proteomes" id="UP000028181">
    <property type="component" value="Chromosome I"/>
</dbReference>
<feature type="domain" description="ABC transporter" evidence="8">
    <location>
        <begin position="13"/>
        <end position="262"/>
    </location>
</feature>
<dbReference type="CDD" id="cd03257">
    <property type="entry name" value="ABC_NikE_OppD_transporters"/>
    <property type="match status" value="2"/>
</dbReference>
<feature type="domain" description="ABC transporter" evidence="8">
    <location>
        <begin position="355"/>
        <end position="604"/>
    </location>
</feature>
<evidence type="ECO:0000256" key="4">
    <source>
        <dbReference type="ARBA" id="ARBA00022475"/>
    </source>
</evidence>
<reference evidence="10" key="1">
    <citation type="journal article" date="2014" name="BMC Genomics">
        <title>Genome sequencing of two Neorhizobium galegae strains reveals a noeT gene responsible for the unusual acetylation of the nodulation factors.</title>
        <authorList>
            <person name="Osterman J."/>
            <person name="Marsh J."/>
            <person name="Laine P.K."/>
            <person name="Zeng Z."/>
            <person name="Alatalo E."/>
            <person name="Sullivan J.T."/>
            <person name="Young J.P."/>
            <person name="Thomas-Oates J."/>
            <person name="Paulin L."/>
            <person name="Lindstrom K."/>
        </authorList>
    </citation>
    <scope>NUCLEOTIDE SEQUENCE [LARGE SCALE GENOMIC DNA]</scope>
    <source>
        <strain evidence="10">HAMBI 540</strain>
    </source>
</reference>
<evidence type="ECO:0000256" key="5">
    <source>
        <dbReference type="ARBA" id="ARBA00022741"/>
    </source>
</evidence>
<dbReference type="InterPro" id="IPR050388">
    <property type="entry name" value="ABC_Ni/Peptide_Import"/>
</dbReference>
<dbReference type="NCBIfam" id="NF007739">
    <property type="entry name" value="PRK10419.1"/>
    <property type="match status" value="2"/>
</dbReference>
<evidence type="ECO:0000256" key="1">
    <source>
        <dbReference type="ARBA" id="ARBA00004417"/>
    </source>
</evidence>
<dbReference type="SUPFAM" id="SSF52540">
    <property type="entry name" value="P-loop containing nucleoside triphosphate hydrolases"/>
    <property type="match status" value="2"/>
</dbReference>
<evidence type="ECO:0000256" key="3">
    <source>
        <dbReference type="ARBA" id="ARBA00022448"/>
    </source>
</evidence>
<comment type="similarity">
    <text evidence="2">Belongs to the ABC transporter superfamily.</text>
</comment>
<dbReference type="PATRIC" id="fig|1028800.3.peg.1990"/>
<evidence type="ECO:0000256" key="2">
    <source>
        <dbReference type="ARBA" id="ARBA00005417"/>
    </source>
</evidence>
<evidence type="ECO:0000313" key="9">
    <source>
        <dbReference type="EMBL" id="CDN48145.1"/>
    </source>
</evidence>
<dbReference type="GO" id="GO:0015833">
    <property type="term" value="P:peptide transport"/>
    <property type="evidence" value="ECO:0007669"/>
    <property type="project" value="InterPro"/>
</dbReference>
<dbReference type="GeneID" id="24256087"/>
<dbReference type="RefSeq" id="WP_038587203.1">
    <property type="nucleotide sequence ID" value="NZ_HG938353.1"/>
</dbReference>
<dbReference type="Pfam" id="PF00005">
    <property type="entry name" value="ABC_tran"/>
    <property type="match status" value="2"/>
</dbReference>
<evidence type="ECO:0000256" key="7">
    <source>
        <dbReference type="ARBA" id="ARBA00023136"/>
    </source>
</evidence>
<accession>A0A068SST1</accession>
<sequence length="685" mass="73971">MTDISVQSVAPLLNVEGLSASFAGRHTNIRIIDNVSFEVKPRRVLGIVGESGSGKSVTVRSVLGMLRHPGRIDTGKVMFNGRNLVGLPETEMRKIRGKDIAMVFQDPQAALNPVMTVGEQIAEALVVHGAGRTAARERALDLLRQVGIPDVEHNFDQYPHQFSGGMRQRVVIAIALANKPSLLIADEPTTALDVTIQAQILRLLCDLKDELGLSIIMITHDMGVVAELCDDLVVMYGGRVVERGTVADVFSAPRHPYTAALLHSVPRIDSDTGSQLRAIPGSPPTPARLPSGCAFHPRCHFAVDRCRTDVPKLEALAPGHSAACWVTAATGMPVAPEEEGLARKTRRTLSGEPVLRIEDLRTDVNRGSGSFFSNAKPIFAVDGVSLEIRPGETLGLVGESGCGKSTLSRTIVGINPVAEGRITVAGRDVSAMDQEDRDTITRTIQYVFQDPFASLNPRRSIAQSLSEALRVAGIHGEKARQRSVELLQRVGLNEDFLERYPYELSGGQRQRVGIARALATEPKLLICDEPVSALDVSIQAQIINLLEELRDNLGLGYLFIAHDLSVVRHISDNVAVMYLGRIVEIGTAEQVYGSPQHPYTAALISSTPEPVLDAPQEKIVLAGDMPSPANPPSGCRFRTRCPIGPAYFPEREICSTSSPSLKETGTGQKAACHFAGTPLQIRTGR</sequence>
<keyword evidence="7" id="KW-0472">Membrane</keyword>
<name>A0A068SST1_NEOGA</name>
<proteinExistence type="inferred from homology"/>
<dbReference type="FunFam" id="3.40.50.300:FF:000016">
    <property type="entry name" value="Oligopeptide ABC transporter ATP-binding component"/>
    <property type="match status" value="2"/>
</dbReference>
<dbReference type="eggNOG" id="COG4172">
    <property type="taxonomic scope" value="Bacteria"/>
</dbReference>
<dbReference type="InterPro" id="IPR003593">
    <property type="entry name" value="AAA+_ATPase"/>
</dbReference>
<dbReference type="GO" id="GO:0016887">
    <property type="term" value="F:ATP hydrolysis activity"/>
    <property type="evidence" value="ECO:0007669"/>
    <property type="project" value="InterPro"/>
</dbReference>
<dbReference type="PANTHER" id="PTHR43297:SF2">
    <property type="entry name" value="DIPEPTIDE TRANSPORT ATP-BINDING PROTEIN DPPD"/>
    <property type="match status" value="1"/>
</dbReference>
<evidence type="ECO:0000313" key="10">
    <source>
        <dbReference type="Proteomes" id="UP000028181"/>
    </source>
</evidence>
<dbReference type="GO" id="GO:0005524">
    <property type="term" value="F:ATP binding"/>
    <property type="evidence" value="ECO:0007669"/>
    <property type="project" value="UniProtKB-KW"/>
</dbReference>
<protein>
    <submittedName>
        <fullName evidence="9">Oligopeptide-transport ATP-binding protein ABC transporter OppD</fullName>
    </submittedName>
</protein>
<dbReference type="KEGG" id="ngg:RG540_CH19760"/>
<dbReference type="GO" id="GO:0055085">
    <property type="term" value="P:transmembrane transport"/>
    <property type="evidence" value="ECO:0007669"/>
    <property type="project" value="UniProtKB-ARBA"/>
</dbReference>
<keyword evidence="3" id="KW-0813">Transport</keyword>
<dbReference type="NCBIfam" id="NF008453">
    <property type="entry name" value="PRK11308.1"/>
    <property type="match status" value="2"/>
</dbReference>
<dbReference type="InterPro" id="IPR003439">
    <property type="entry name" value="ABC_transporter-like_ATP-bd"/>
</dbReference>
<dbReference type="PROSITE" id="PS00211">
    <property type="entry name" value="ABC_TRANSPORTER_1"/>
    <property type="match status" value="2"/>
</dbReference>
<evidence type="ECO:0000259" key="8">
    <source>
        <dbReference type="PROSITE" id="PS50893"/>
    </source>
</evidence>
<dbReference type="PANTHER" id="PTHR43297">
    <property type="entry name" value="OLIGOPEPTIDE TRANSPORT ATP-BINDING PROTEIN APPD"/>
    <property type="match status" value="1"/>
</dbReference>
<dbReference type="InterPro" id="IPR027417">
    <property type="entry name" value="P-loop_NTPase"/>
</dbReference>
<keyword evidence="10" id="KW-1185">Reference proteome</keyword>
<comment type="subcellular location">
    <subcellularLocation>
        <location evidence="1">Cell inner membrane</location>
        <topology evidence="1">Peripheral membrane protein</topology>
    </subcellularLocation>
</comment>
<dbReference type="InterPro" id="IPR013563">
    <property type="entry name" value="Oligopep_ABC_C"/>
</dbReference>
<dbReference type="InterPro" id="IPR017871">
    <property type="entry name" value="ABC_transporter-like_CS"/>
</dbReference>
<gene>
    <name evidence="9" type="primary">oppD</name>
    <name evidence="9" type="ORF">RG540_CH19760</name>
</gene>